<accession>A0A9D6V6T6</accession>
<comment type="caution">
    <text evidence="2">The sequence shown here is derived from an EMBL/GenBank/DDBJ whole genome shotgun (WGS) entry which is preliminary data.</text>
</comment>
<dbReference type="Proteomes" id="UP000807825">
    <property type="component" value="Unassembled WGS sequence"/>
</dbReference>
<sequence length="125" mass="14333">RYDENLENLERIHSIMAMHNPACKIVVTVSPVHLWATFRVDSDVIAASCNSKSTLRAVADQFAVNHDNVFYFPAYEMATIYLPLMGRSIFSEGRENFHVNQATVDFIMEQFFRFYSDTSVTDGLK</sequence>
<reference evidence="2" key="1">
    <citation type="submission" date="2020-07" db="EMBL/GenBank/DDBJ databases">
        <title>Huge and variable diversity of episymbiotic CPR bacteria and DPANN archaea in groundwater ecosystems.</title>
        <authorList>
            <person name="He C.Y."/>
            <person name="Keren R."/>
            <person name="Whittaker M."/>
            <person name="Farag I.F."/>
            <person name="Doudna J."/>
            <person name="Cate J.H.D."/>
            <person name="Banfield J.F."/>
        </authorList>
    </citation>
    <scope>NUCLEOTIDE SEQUENCE</scope>
    <source>
        <strain evidence="2">NC_groundwater_1664_Pr3_B-0.1um_52_9</strain>
    </source>
</reference>
<gene>
    <name evidence="2" type="ORF">HY912_19405</name>
</gene>
<dbReference type="Pfam" id="PF08885">
    <property type="entry name" value="GSCFA"/>
    <property type="match status" value="1"/>
</dbReference>
<feature type="domain" description="GSCFA" evidence="1">
    <location>
        <begin position="2"/>
        <end position="111"/>
    </location>
</feature>
<evidence type="ECO:0000259" key="1">
    <source>
        <dbReference type="Pfam" id="PF08885"/>
    </source>
</evidence>
<evidence type="ECO:0000313" key="3">
    <source>
        <dbReference type="Proteomes" id="UP000807825"/>
    </source>
</evidence>
<dbReference type="AlphaFoldDB" id="A0A9D6V6T6"/>
<proteinExistence type="predicted"/>
<dbReference type="InterPro" id="IPR014982">
    <property type="entry name" value="GSCFA"/>
</dbReference>
<protein>
    <submittedName>
        <fullName evidence="2">GSCFA domain-containing protein</fullName>
    </submittedName>
</protein>
<name>A0A9D6V6T6_9BACT</name>
<dbReference type="EMBL" id="JACRDE010000505">
    <property type="protein sequence ID" value="MBI5251665.1"/>
    <property type="molecule type" value="Genomic_DNA"/>
</dbReference>
<organism evidence="2 3">
    <name type="scientific">Desulfomonile tiedjei</name>
    <dbReference type="NCBI Taxonomy" id="2358"/>
    <lineage>
        <taxon>Bacteria</taxon>
        <taxon>Pseudomonadati</taxon>
        <taxon>Thermodesulfobacteriota</taxon>
        <taxon>Desulfomonilia</taxon>
        <taxon>Desulfomonilales</taxon>
        <taxon>Desulfomonilaceae</taxon>
        <taxon>Desulfomonile</taxon>
    </lineage>
</organism>
<feature type="non-terminal residue" evidence="2">
    <location>
        <position position="1"/>
    </location>
</feature>
<evidence type="ECO:0000313" key="2">
    <source>
        <dbReference type="EMBL" id="MBI5251665.1"/>
    </source>
</evidence>